<keyword evidence="5" id="KW-1185">Reference proteome</keyword>
<feature type="compositionally biased region" description="Gly residues" evidence="1">
    <location>
        <begin position="510"/>
        <end position="525"/>
    </location>
</feature>
<dbReference type="EMBL" id="CADIKM010000001">
    <property type="protein sequence ID" value="CAB3776098.1"/>
    <property type="molecule type" value="Genomic_DNA"/>
</dbReference>
<feature type="domain" description="Filamentous haemagglutinin FhaB/tRNA nuclease CdiA-like TPS" evidence="3">
    <location>
        <begin position="51"/>
        <end position="171"/>
    </location>
</feature>
<feature type="region of interest" description="Disordered" evidence="1">
    <location>
        <begin position="321"/>
        <end position="539"/>
    </location>
</feature>
<gene>
    <name evidence="4" type="ORF">LMG28138_00081</name>
</gene>
<evidence type="ECO:0000259" key="3">
    <source>
        <dbReference type="SMART" id="SM00912"/>
    </source>
</evidence>
<name>A0A6S7AS25_9BURK</name>
<dbReference type="InterPro" id="IPR008638">
    <property type="entry name" value="FhaB/CdiA-like_TPS"/>
</dbReference>
<feature type="signal peptide" evidence="2">
    <location>
        <begin position="1"/>
        <end position="33"/>
    </location>
</feature>
<dbReference type="Gene3D" id="2.160.20.10">
    <property type="entry name" value="Single-stranded right-handed beta-helix, Pectin lyase-like"/>
    <property type="match status" value="1"/>
</dbReference>
<evidence type="ECO:0000313" key="5">
    <source>
        <dbReference type="Proteomes" id="UP000494115"/>
    </source>
</evidence>
<feature type="compositionally biased region" description="Gly residues" evidence="1">
    <location>
        <begin position="390"/>
        <end position="412"/>
    </location>
</feature>
<accession>A0A6S7AS25</accession>
<dbReference type="SMART" id="SM00912">
    <property type="entry name" value="Haemagg_act"/>
    <property type="match status" value="1"/>
</dbReference>
<feature type="compositionally biased region" description="Gly residues" evidence="1">
    <location>
        <begin position="470"/>
        <end position="492"/>
    </location>
</feature>
<organism evidence="4 5">
    <name type="scientific">Pararobbsia alpina</name>
    <dbReference type="NCBI Taxonomy" id="621374"/>
    <lineage>
        <taxon>Bacteria</taxon>
        <taxon>Pseudomonadati</taxon>
        <taxon>Pseudomonadota</taxon>
        <taxon>Betaproteobacteria</taxon>
        <taxon>Burkholderiales</taxon>
        <taxon>Burkholderiaceae</taxon>
        <taxon>Pararobbsia</taxon>
    </lineage>
</organism>
<evidence type="ECO:0000313" key="4">
    <source>
        <dbReference type="EMBL" id="CAB3776098.1"/>
    </source>
</evidence>
<sequence>MRRCRNNFALGLRAARLAASAMLGLIGAPTVHAQIVPDTTFSGRPTISEASNGVPVIAINSPSSAGVSFNAYEAFGVGEGGVVFNNSTRPVGTELAYNISRNPKLGEQAARIIVSEVNGSQPSVLSGKIEVAGARADVVIANPNGIVCSGCGFISTDRVVLTTGHRVDSGDIEMDAFNVTRGEINIERLVAPDLAQLDLIGRKVKINGELRAMDVRVISGGNRIRYLSKQERADGAEEVEMIFIGKGKRQPNGIDVATLGGIHANKIRLLSTENGIGVRVAGKLASSAGDLEIVSADSLNMEGSLSSSGALVIRAGSSAKVGPPPASVAANGSGDAGGSQVAGGDGTGGLHVVGEGVGTGGSQVTGGGVGAGGSQVAGGGVGAGESQVADGGGGTGGSPVTGGSAGAGGSQVSGGSVEAGVQAAGGGVGTDESQVSAGGVEAGGSPAAGGGVGTDESQVSAGDVEAGGSQAIGGDAGGGESQVASGGVGTGGSQVADGGAEASGSPMVGAGSGAEGPPVAGGGAEGAIPPQGRGEAGHLAKAPAEIVSVLPSSAMPNERMQAAIAASESASTLIQHFSQIQWLPTGLSSLLQYLTHVGAITAKTRQSSANAGLFTLPRTAPGTTIARVDESFRQQRIASEQLLPERRRRSYDASDFEHGHDVILHGVFSSSAAGHVNHLTWPVTAGSPS</sequence>
<feature type="compositionally biased region" description="Gly residues" evidence="1">
    <location>
        <begin position="334"/>
        <end position="383"/>
    </location>
</feature>
<dbReference type="InterPro" id="IPR011050">
    <property type="entry name" value="Pectin_lyase_fold/virulence"/>
</dbReference>
<evidence type="ECO:0000256" key="1">
    <source>
        <dbReference type="SAM" id="MobiDB-lite"/>
    </source>
</evidence>
<dbReference type="Proteomes" id="UP000494115">
    <property type="component" value="Unassembled WGS sequence"/>
</dbReference>
<proteinExistence type="predicted"/>
<dbReference type="Pfam" id="PF05860">
    <property type="entry name" value="TPS"/>
    <property type="match status" value="1"/>
</dbReference>
<feature type="chain" id="PRO_5028944687" description="Filamentous haemagglutinin FhaB/tRNA nuclease CdiA-like TPS domain-containing protein" evidence="2">
    <location>
        <begin position="34"/>
        <end position="689"/>
    </location>
</feature>
<dbReference type="InterPro" id="IPR012334">
    <property type="entry name" value="Pectin_lyas_fold"/>
</dbReference>
<feature type="compositionally biased region" description="Low complexity" evidence="1">
    <location>
        <begin position="413"/>
        <end position="422"/>
    </location>
</feature>
<reference evidence="4 5" key="1">
    <citation type="submission" date="2020-04" db="EMBL/GenBank/DDBJ databases">
        <authorList>
            <person name="De Canck E."/>
        </authorList>
    </citation>
    <scope>NUCLEOTIDE SEQUENCE [LARGE SCALE GENOMIC DNA]</scope>
    <source>
        <strain evidence="4 5">LMG 28138</strain>
    </source>
</reference>
<dbReference type="AlphaFoldDB" id="A0A6S7AS25"/>
<dbReference type="NCBIfam" id="TIGR01901">
    <property type="entry name" value="adhes_NPXG"/>
    <property type="match status" value="1"/>
</dbReference>
<protein>
    <recommendedName>
        <fullName evidence="3">Filamentous haemagglutinin FhaB/tRNA nuclease CdiA-like TPS domain-containing protein</fullName>
    </recommendedName>
</protein>
<keyword evidence="2" id="KW-0732">Signal</keyword>
<evidence type="ECO:0000256" key="2">
    <source>
        <dbReference type="SAM" id="SignalP"/>
    </source>
</evidence>
<feature type="compositionally biased region" description="Gly residues" evidence="1">
    <location>
        <begin position="440"/>
        <end position="453"/>
    </location>
</feature>
<dbReference type="SUPFAM" id="SSF51126">
    <property type="entry name" value="Pectin lyase-like"/>
    <property type="match status" value="1"/>
</dbReference>